<name>A0A1G2QQH4_9BACT</name>
<accession>A0A1G2QQH4</accession>
<evidence type="ECO:0008006" key="3">
    <source>
        <dbReference type="Google" id="ProtNLM"/>
    </source>
</evidence>
<organism evidence="1 2">
    <name type="scientific">Candidatus Wildermuthbacteria bacterium GWA2_46_15</name>
    <dbReference type="NCBI Taxonomy" id="1802443"/>
    <lineage>
        <taxon>Bacteria</taxon>
        <taxon>Candidatus Wildermuthiibacteriota</taxon>
    </lineage>
</organism>
<dbReference type="AlphaFoldDB" id="A0A1G2QQH4"/>
<dbReference type="EMBL" id="MHTO01000004">
    <property type="protein sequence ID" value="OHA62728.1"/>
    <property type="molecule type" value="Genomic_DNA"/>
</dbReference>
<evidence type="ECO:0000313" key="2">
    <source>
        <dbReference type="Proteomes" id="UP000179245"/>
    </source>
</evidence>
<dbReference type="Proteomes" id="UP000179245">
    <property type="component" value="Unassembled WGS sequence"/>
</dbReference>
<reference evidence="1 2" key="1">
    <citation type="journal article" date="2016" name="Nat. Commun.">
        <title>Thousands of microbial genomes shed light on interconnected biogeochemical processes in an aquifer system.</title>
        <authorList>
            <person name="Anantharaman K."/>
            <person name="Brown C.T."/>
            <person name="Hug L.A."/>
            <person name="Sharon I."/>
            <person name="Castelle C.J."/>
            <person name="Probst A.J."/>
            <person name="Thomas B.C."/>
            <person name="Singh A."/>
            <person name="Wilkins M.J."/>
            <person name="Karaoz U."/>
            <person name="Brodie E.L."/>
            <person name="Williams K.H."/>
            <person name="Hubbard S.S."/>
            <person name="Banfield J.F."/>
        </authorList>
    </citation>
    <scope>NUCLEOTIDE SEQUENCE [LARGE SCALE GENOMIC DNA]</scope>
</reference>
<protein>
    <recommendedName>
        <fullName evidence="3">Mutator family transposase</fullName>
    </recommendedName>
</protein>
<sequence length="262" mass="30462">MSLPAFRYRFRQTLQRFVKQKPVHQIPQGPLILLADGMRFKFSGKVWVLYLTALKSCHRKEAVFLDPLLISGMEGAKRWEQVFAAIPTHAYQRICGLVSDNLRGMQLIARRRNWVLQLCQFHMIYKLQFHRRGLHRKLKGGKVREEIYLLIRKALILPDGLALKDVLDRLRHLTETSCGTRRMRLVVLEFLYCIDYYRAFETHPDLGLPSTNNTMESMGSIVRDALKRSHAASNPKSLLLWATALLRLRPATICNNKRLQPN</sequence>
<proteinExistence type="predicted"/>
<comment type="caution">
    <text evidence="1">The sequence shown here is derived from an EMBL/GenBank/DDBJ whole genome shotgun (WGS) entry which is preliminary data.</text>
</comment>
<gene>
    <name evidence="1" type="ORF">A2117_01275</name>
</gene>
<evidence type="ECO:0000313" key="1">
    <source>
        <dbReference type="EMBL" id="OHA62728.1"/>
    </source>
</evidence>